<reference evidence="2" key="1">
    <citation type="submission" date="2018-05" db="EMBL/GenBank/DDBJ databases">
        <authorList>
            <person name="Lanie J.A."/>
            <person name="Ng W.-L."/>
            <person name="Kazmierczak K.M."/>
            <person name="Andrzejewski T.M."/>
            <person name="Davidsen T.M."/>
            <person name="Wayne K.J."/>
            <person name="Tettelin H."/>
            <person name="Glass J.I."/>
            <person name="Rusch D."/>
            <person name="Podicherti R."/>
            <person name="Tsui H.-C.T."/>
            <person name="Winkler M.E."/>
        </authorList>
    </citation>
    <scope>NUCLEOTIDE SEQUENCE</scope>
</reference>
<dbReference type="AlphaFoldDB" id="A0A383A5H9"/>
<accession>A0A383A5H9</accession>
<dbReference type="Pfam" id="PF01966">
    <property type="entry name" value="HD"/>
    <property type="match status" value="1"/>
</dbReference>
<gene>
    <name evidence="2" type="ORF">METZ01_LOCUS455715</name>
</gene>
<dbReference type="InterPro" id="IPR050135">
    <property type="entry name" value="dGTPase-like"/>
</dbReference>
<dbReference type="EMBL" id="UINC01189251">
    <property type="protein sequence ID" value="SVE02861.1"/>
    <property type="molecule type" value="Genomic_DNA"/>
</dbReference>
<dbReference type="GO" id="GO:0008832">
    <property type="term" value="F:dGTPase activity"/>
    <property type="evidence" value="ECO:0007669"/>
    <property type="project" value="TreeGrafter"/>
</dbReference>
<protein>
    <recommendedName>
        <fullName evidence="1">HD domain-containing protein</fullName>
    </recommendedName>
</protein>
<dbReference type="InterPro" id="IPR006674">
    <property type="entry name" value="HD_domain"/>
</dbReference>
<organism evidence="2">
    <name type="scientific">marine metagenome</name>
    <dbReference type="NCBI Taxonomy" id="408172"/>
    <lineage>
        <taxon>unclassified sequences</taxon>
        <taxon>metagenomes</taxon>
        <taxon>ecological metagenomes</taxon>
    </lineage>
</organism>
<dbReference type="CDD" id="cd00077">
    <property type="entry name" value="HDc"/>
    <property type="match status" value="1"/>
</dbReference>
<name>A0A383A5H9_9ZZZZ</name>
<feature type="non-terminal residue" evidence="2">
    <location>
        <position position="146"/>
    </location>
</feature>
<feature type="domain" description="HD" evidence="1">
    <location>
        <begin position="64"/>
        <end position="138"/>
    </location>
</feature>
<dbReference type="GO" id="GO:0006203">
    <property type="term" value="P:dGTP catabolic process"/>
    <property type="evidence" value="ECO:0007669"/>
    <property type="project" value="TreeGrafter"/>
</dbReference>
<dbReference type="InterPro" id="IPR003607">
    <property type="entry name" value="HD/PDEase_dom"/>
</dbReference>
<sequence>MPFAELPELKTTYDGSGVRIPPDKTVPLTPRLRRLLDSSPLRRLASIRQLGLVSLVYPGAVHSRLEHSLGVYNLALAFLASLYRDERFRETMSEQDAAAFLVAAILHDIGHWPYCHPIEDMDLPGMPRHEEQTSQLISTDEITKLL</sequence>
<dbReference type="Gene3D" id="1.10.3210.10">
    <property type="entry name" value="Hypothetical protein af1432"/>
    <property type="match status" value="1"/>
</dbReference>
<dbReference type="SUPFAM" id="SSF109604">
    <property type="entry name" value="HD-domain/PDEase-like"/>
    <property type="match status" value="1"/>
</dbReference>
<dbReference type="PANTHER" id="PTHR11373">
    <property type="entry name" value="DEOXYNUCLEOSIDE TRIPHOSPHATE TRIPHOSPHOHYDROLASE"/>
    <property type="match status" value="1"/>
</dbReference>
<evidence type="ECO:0000313" key="2">
    <source>
        <dbReference type="EMBL" id="SVE02861.1"/>
    </source>
</evidence>
<evidence type="ECO:0000259" key="1">
    <source>
        <dbReference type="Pfam" id="PF01966"/>
    </source>
</evidence>
<dbReference type="PANTHER" id="PTHR11373:SF4">
    <property type="entry name" value="DEOXYNUCLEOSIDE TRIPHOSPHATE TRIPHOSPHOHYDROLASE SAMHD1"/>
    <property type="match status" value="1"/>
</dbReference>
<proteinExistence type="predicted"/>